<feature type="compositionally biased region" description="Polar residues" evidence="1">
    <location>
        <begin position="91"/>
        <end position="104"/>
    </location>
</feature>
<feature type="compositionally biased region" description="Acidic residues" evidence="1">
    <location>
        <begin position="350"/>
        <end position="377"/>
    </location>
</feature>
<feature type="compositionally biased region" description="Basic residues" evidence="1">
    <location>
        <begin position="187"/>
        <end position="204"/>
    </location>
</feature>
<feature type="compositionally biased region" description="Low complexity" evidence="1">
    <location>
        <begin position="33"/>
        <end position="46"/>
    </location>
</feature>
<feature type="compositionally biased region" description="Polar residues" evidence="1">
    <location>
        <begin position="158"/>
        <end position="183"/>
    </location>
</feature>
<evidence type="ECO:0000313" key="3">
    <source>
        <dbReference type="Proteomes" id="UP001153365"/>
    </source>
</evidence>
<feature type="region of interest" description="Disordered" evidence="1">
    <location>
        <begin position="1"/>
        <end position="119"/>
    </location>
</feature>
<feature type="region of interest" description="Disordered" evidence="1">
    <location>
        <begin position="344"/>
        <end position="380"/>
    </location>
</feature>
<feature type="compositionally biased region" description="Polar residues" evidence="1">
    <location>
        <begin position="51"/>
        <end position="62"/>
    </location>
</feature>
<feature type="compositionally biased region" description="Low complexity" evidence="1">
    <location>
        <begin position="685"/>
        <end position="695"/>
    </location>
</feature>
<organism evidence="2 3">
    <name type="scientific">Phakopsora pachyrhizi</name>
    <name type="common">Asian soybean rust disease fungus</name>
    <dbReference type="NCBI Taxonomy" id="170000"/>
    <lineage>
        <taxon>Eukaryota</taxon>
        <taxon>Fungi</taxon>
        <taxon>Dikarya</taxon>
        <taxon>Basidiomycota</taxon>
        <taxon>Pucciniomycotina</taxon>
        <taxon>Pucciniomycetes</taxon>
        <taxon>Pucciniales</taxon>
        <taxon>Phakopsoraceae</taxon>
        <taxon>Phakopsora</taxon>
    </lineage>
</organism>
<dbReference type="Proteomes" id="UP001153365">
    <property type="component" value="Unassembled WGS sequence"/>
</dbReference>
<accession>A0AAV0ATZ8</accession>
<comment type="caution">
    <text evidence="2">The sequence shown here is derived from an EMBL/GenBank/DDBJ whole genome shotgun (WGS) entry which is preliminary data.</text>
</comment>
<evidence type="ECO:0000256" key="1">
    <source>
        <dbReference type="SAM" id="MobiDB-lite"/>
    </source>
</evidence>
<protein>
    <submittedName>
        <fullName evidence="2">Expressed protein</fullName>
    </submittedName>
</protein>
<dbReference type="EMBL" id="CALTRL010001148">
    <property type="protein sequence ID" value="CAH7671178.1"/>
    <property type="molecule type" value="Genomic_DNA"/>
</dbReference>
<proteinExistence type="predicted"/>
<feature type="compositionally biased region" description="Polar residues" evidence="1">
    <location>
        <begin position="10"/>
        <end position="32"/>
    </location>
</feature>
<feature type="non-terminal residue" evidence="2">
    <location>
        <position position="1"/>
    </location>
</feature>
<dbReference type="AlphaFoldDB" id="A0AAV0ATZ8"/>
<feature type="region of interest" description="Disordered" evidence="1">
    <location>
        <begin position="224"/>
        <end position="258"/>
    </location>
</feature>
<evidence type="ECO:0000313" key="2">
    <source>
        <dbReference type="EMBL" id="CAH7671178.1"/>
    </source>
</evidence>
<keyword evidence="3" id="KW-1185">Reference proteome</keyword>
<feature type="compositionally biased region" description="Polar residues" evidence="1">
    <location>
        <begin position="225"/>
        <end position="241"/>
    </location>
</feature>
<feature type="region of interest" description="Disordered" evidence="1">
    <location>
        <begin position="669"/>
        <end position="702"/>
    </location>
</feature>
<reference evidence="2" key="1">
    <citation type="submission" date="2022-06" db="EMBL/GenBank/DDBJ databases">
        <authorList>
            <consortium name="SYNGENTA / RWTH Aachen University"/>
        </authorList>
    </citation>
    <scope>NUCLEOTIDE SEQUENCE</scope>
</reference>
<sequence>MRKTHRNRRNNSSISQGIRTITPSSSFIQSQIRTATTRTRTSASTSDLPPVQSSPLSNTRFSNRIPYSPNRSGSDSISEVRLRKQRGGLNQKLTSHQQYYQPKLSSSSSSIRSTGTTGNEQLDTQQILLNRLLEAGLKTDSDQLTRPIRLPNRDKSSTGRTDTGQNTRTSSINQSNLSHFSTPNRSNHNHNHNQNHNHNHNQNHNHRLSLNWEEQDGTARVIDSSAKNRSSSPYISNQGRNPSGRLETGKSDSASSIRSRSLLVTAEIESVGRVAIKEEELIDKLGREAALLAIGRGSSSSRATIMSHNHRKRKWECDGSDENLGQAEEVVGLGGSRPKTDLKIGKWLSELDDDDDDDDDDEEEEEEEEEEDQMSEDETLHQQLYQSPNQQHQLLQAFYDSLPKQVNPAQLSETGNEDLEKATQFWNHLSSSITLLPPSSTSYHSASYPNNTLFGSSYQDQELIYSSLPSSEANEEDQVLSEALEVRQSVNPLPDWFNYETPDSNDDLFVQSPSGLSSSHLTPTCETEIEIYNDPSEQPLIHQSKNSISKRYSPFVADQPRSATPPPKILLHNHQGPQMTSSIFKYGCNPDQALSLAPSPPRTLFPEQSITQQSELLGVQGSIKRSLERVTSHKHQQQQLREDGRENGEIKFLGYRKCSSNGSVRNQLSSDFSPCSPLRPSQAINHQNHQSTNSHNTRRHQPIYSSDTNLQHCYQNSDEQENLCVSLGGKEDLVDQRRNFNEQNTLRFLKEESVEG</sequence>
<feature type="non-terminal residue" evidence="2">
    <location>
        <position position="756"/>
    </location>
</feature>
<feature type="region of interest" description="Disordered" evidence="1">
    <location>
        <begin position="143"/>
        <end position="204"/>
    </location>
</feature>
<name>A0AAV0ATZ8_PHAPC</name>
<gene>
    <name evidence="2" type="ORF">PPACK8108_LOCUS5936</name>
</gene>